<feature type="region of interest" description="Disordered" evidence="1">
    <location>
        <begin position="92"/>
        <end position="113"/>
    </location>
</feature>
<evidence type="ECO:0000259" key="3">
    <source>
        <dbReference type="Pfam" id="PF22747"/>
    </source>
</evidence>
<feature type="domain" description="DUF2089" evidence="3">
    <location>
        <begin position="15"/>
        <end position="45"/>
    </location>
</feature>
<dbReference type="RefSeq" id="WP_068139545.1">
    <property type="nucleotide sequence ID" value="NZ_AP014924.1"/>
</dbReference>
<dbReference type="EMBL" id="AP014924">
    <property type="protein sequence ID" value="BAS28744.1"/>
    <property type="molecule type" value="Genomic_DNA"/>
</dbReference>
<reference evidence="5" key="2">
    <citation type="journal article" date="2016" name="Int. J. Syst. Evol. Microbiol.">
        <title>Complete genome sequence and cell structure of Limnochorda pilosa, a Gram-negative spore-former within the phylum Firmicutes.</title>
        <authorList>
            <person name="Watanabe M."/>
            <person name="Kojima H."/>
            <person name="Fukui M."/>
        </authorList>
    </citation>
    <scope>NUCLEOTIDE SEQUENCE [LARGE SCALE GENOMIC DNA]</scope>
    <source>
        <strain evidence="5">HC45</strain>
    </source>
</reference>
<protein>
    <recommendedName>
        <fullName evidence="6">DUF2089 domain-containing protein</fullName>
    </recommendedName>
</protein>
<name>A0A0K2SPK1_LIMPI</name>
<proteinExistence type="predicted"/>
<accession>A0A0K2SPK1</accession>
<dbReference type="Pfam" id="PF09862">
    <property type="entry name" value="DUF2089"/>
    <property type="match status" value="1"/>
</dbReference>
<dbReference type="InterPro" id="IPR036388">
    <property type="entry name" value="WH-like_DNA-bd_sf"/>
</dbReference>
<gene>
    <name evidence="4" type="ORF">LIP_2915</name>
</gene>
<evidence type="ECO:0008006" key="6">
    <source>
        <dbReference type="Google" id="ProtNLM"/>
    </source>
</evidence>
<evidence type="ECO:0000313" key="4">
    <source>
        <dbReference type="EMBL" id="BAS28744.1"/>
    </source>
</evidence>
<evidence type="ECO:0000313" key="5">
    <source>
        <dbReference type="Proteomes" id="UP000065807"/>
    </source>
</evidence>
<feature type="compositionally biased region" description="Basic and acidic residues" evidence="1">
    <location>
        <begin position="95"/>
        <end position="113"/>
    </location>
</feature>
<sequence>MPENGRTGRRWVGRCPACHATLRVSRLECPKCGTAVEGRFDLTPLARLDPEQQRFVEIFLVSRGNIREVERVLGVSYPTVRNRLDQVIEALGHPVRPEARESRPAGPSPEERRQILEALSQGSVSVDEVLKRLKPGVKESATPRLKPEA</sequence>
<feature type="domain" description="DUF2089" evidence="2">
    <location>
        <begin position="48"/>
        <end position="92"/>
    </location>
</feature>
<organism evidence="4 5">
    <name type="scientific">Limnochorda pilosa</name>
    <dbReference type="NCBI Taxonomy" id="1555112"/>
    <lineage>
        <taxon>Bacteria</taxon>
        <taxon>Bacillati</taxon>
        <taxon>Bacillota</taxon>
        <taxon>Limnochordia</taxon>
        <taxon>Limnochordales</taxon>
        <taxon>Limnochordaceae</taxon>
        <taxon>Limnochorda</taxon>
    </lineage>
</organism>
<dbReference type="STRING" id="1555112.LIP_2915"/>
<dbReference type="KEGG" id="lpil:LIP_2915"/>
<reference evidence="5" key="1">
    <citation type="submission" date="2015-07" db="EMBL/GenBank/DDBJ databases">
        <title>Complete genome sequence and phylogenetic analysis of Limnochorda pilosa.</title>
        <authorList>
            <person name="Watanabe M."/>
            <person name="Kojima H."/>
            <person name="Fukui M."/>
        </authorList>
    </citation>
    <scope>NUCLEOTIDE SEQUENCE [LARGE SCALE GENOMIC DNA]</scope>
    <source>
        <strain evidence="5">HC45</strain>
    </source>
</reference>
<dbReference type="Proteomes" id="UP000065807">
    <property type="component" value="Chromosome"/>
</dbReference>
<dbReference type="AlphaFoldDB" id="A0A0K2SPK1"/>
<keyword evidence="5" id="KW-1185">Reference proteome</keyword>
<evidence type="ECO:0000256" key="1">
    <source>
        <dbReference type="SAM" id="MobiDB-lite"/>
    </source>
</evidence>
<evidence type="ECO:0000259" key="2">
    <source>
        <dbReference type="Pfam" id="PF09862"/>
    </source>
</evidence>
<dbReference type="PATRIC" id="fig|1555112.3.peg.2958"/>
<dbReference type="Gene3D" id="1.10.10.10">
    <property type="entry name" value="Winged helix-like DNA-binding domain superfamily/Winged helix DNA-binding domain"/>
    <property type="match status" value="1"/>
</dbReference>
<dbReference type="InterPro" id="IPR018658">
    <property type="entry name" value="DUF2089"/>
</dbReference>
<dbReference type="Pfam" id="PF22747">
    <property type="entry name" value="Zn_ribbon_DUF2089"/>
    <property type="match status" value="1"/>
</dbReference>
<dbReference type="OrthoDB" id="9797643at2"/>
<dbReference type="InterPro" id="IPR053957">
    <property type="entry name" value="DUF2089_Zn_ribbon"/>
</dbReference>